<dbReference type="InterPro" id="IPR001173">
    <property type="entry name" value="Glyco_trans_2-like"/>
</dbReference>
<dbReference type="SUPFAM" id="SSF53448">
    <property type="entry name" value="Nucleotide-diphospho-sugar transferases"/>
    <property type="match status" value="1"/>
</dbReference>
<accession>A0ABX6TMI2</accession>
<evidence type="ECO:0000313" key="5">
    <source>
        <dbReference type="Proteomes" id="UP000516439"/>
    </source>
</evidence>
<evidence type="ECO:0000259" key="2">
    <source>
        <dbReference type="Pfam" id="PF00535"/>
    </source>
</evidence>
<dbReference type="InterPro" id="IPR050834">
    <property type="entry name" value="Glycosyltransf_2"/>
</dbReference>
<dbReference type="PANTHER" id="PTHR43685:SF2">
    <property type="entry name" value="GLYCOSYLTRANSFERASE 2-LIKE DOMAIN-CONTAINING PROTEIN"/>
    <property type="match status" value="1"/>
</dbReference>
<feature type="domain" description="Glycosyltransferase 2-like" evidence="2">
    <location>
        <begin position="10"/>
        <end position="128"/>
    </location>
</feature>
<dbReference type="EMBL" id="CP061171">
    <property type="protein sequence ID" value="QNR86779.1"/>
    <property type="molecule type" value="Genomic_DNA"/>
</dbReference>
<sequence length="365" mass="42288">MSLKLTKSISLCTTCMNRLPHVKETIIRNILDNKSCENVEFVLLDYNSTDGLEDYVKNNLHHYISDGSLSYYRTETPSVYSMSHSRNLAFRLAKGEILCNVDADNFTGKDFASHVLELFSSQEDIFLSTHKASWVKNDVLGRIAVRNKDFMALGGYDEQMKFYGFDDYDLINRLQIYGLNKVLIEEDRFLKAIAHSNADRMENWINHSNLSEMLISYISPAKSKLVFLWKDRRYTMGTMVSNENASLLENSIGTVFKYSFDVEEQYWSEGQWTQEKKQIHFNGTHQLSFDKSKTADSWLLNGSGQVFYRIKNPRLIEDAIFFYHQTSNRAVMEDNLKAGRFRVNEPGFGMGVVTENFQGKYRLDH</sequence>
<dbReference type="RefSeq" id="WP_190328857.1">
    <property type="nucleotide sequence ID" value="NZ_CP061171.1"/>
</dbReference>
<dbReference type="Gene3D" id="3.90.550.10">
    <property type="entry name" value="Spore Coat Polysaccharide Biosynthesis Protein SpsA, Chain A"/>
    <property type="match status" value="1"/>
</dbReference>
<feature type="domain" description="Galactosyltransferase C-terminal" evidence="3">
    <location>
        <begin position="141"/>
        <end position="180"/>
    </location>
</feature>
<dbReference type="InterPro" id="IPR029044">
    <property type="entry name" value="Nucleotide-diphossugar_trans"/>
</dbReference>
<gene>
    <name evidence="4" type="ORF">H9N25_10520</name>
</gene>
<reference evidence="4 5" key="1">
    <citation type="submission" date="2020-09" db="EMBL/GenBank/DDBJ databases">
        <title>Pedobacter sp. SW-16 isolated from soil near Yeocheon.</title>
        <authorList>
            <person name="Im H.S."/>
            <person name="Joung Y."/>
            <person name="Lee S.-S."/>
        </authorList>
    </citation>
    <scope>NUCLEOTIDE SEQUENCE [LARGE SCALE GENOMIC DNA]</scope>
    <source>
        <strain evidence="4 5">SW-16</strain>
    </source>
</reference>
<keyword evidence="5" id="KW-1185">Reference proteome</keyword>
<organism evidence="4 5">
    <name type="scientific">Pedobacter riviphilus</name>
    <dbReference type="NCBI Taxonomy" id="2766984"/>
    <lineage>
        <taxon>Bacteria</taxon>
        <taxon>Pseudomonadati</taxon>
        <taxon>Bacteroidota</taxon>
        <taxon>Sphingobacteriia</taxon>
        <taxon>Sphingobacteriales</taxon>
        <taxon>Sphingobacteriaceae</taxon>
        <taxon>Pedobacter</taxon>
    </lineage>
</organism>
<dbReference type="Pfam" id="PF00535">
    <property type="entry name" value="Glycos_transf_2"/>
    <property type="match status" value="1"/>
</dbReference>
<evidence type="ECO:0000259" key="3">
    <source>
        <dbReference type="Pfam" id="PF02709"/>
    </source>
</evidence>
<proteinExistence type="predicted"/>
<evidence type="ECO:0000313" key="4">
    <source>
        <dbReference type="EMBL" id="QNR86779.1"/>
    </source>
</evidence>
<protein>
    <submittedName>
        <fullName evidence="4">Glycosyltransferase family 2 protein</fullName>
    </submittedName>
</protein>
<name>A0ABX6TMI2_9SPHI</name>
<dbReference type="Pfam" id="PF02709">
    <property type="entry name" value="Glyco_transf_7C"/>
    <property type="match status" value="1"/>
</dbReference>
<dbReference type="CDD" id="cd00761">
    <property type="entry name" value="Glyco_tranf_GTA_type"/>
    <property type="match status" value="1"/>
</dbReference>
<keyword evidence="1" id="KW-0808">Transferase</keyword>
<evidence type="ECO:0000256" key="1">
    <source>
        <dbReference type="ARBA" id="ARBA00022679"/>
    </source>
</evidence>
<dbReference type="InterPro" id="IPR027791">
    <property type="entry name" value="Galactosyl_T_C"/>
</dbReference>
<dbReference type="PANTHER" id="PTHR43685">
    <property type="entry name" value="GLYCOSYLTRANSFERASE"/>
    <property type="match status" value="1"/>
</dbReference>
<dbReference type="Proteomes" id="UP000516439">
    <property type="component" value="Chromosome"/>
</dbReference>